<proteinExistence type="predicted"/>
<accession>A0ABW0XX09</accession>
<feature type="compositionally biased region" description="Gly residues" evidence="1">
    <location>
        <begin position="62"/>
        <end position="76"/>
    </location>
</feature>
<dbReference type="RefSeq" id="WP_381218057.1">
    <property type="nucleotide sequence ID" value="NZ_JBHSPC010000095.1"/>
</dbReference>
<evidence type="ECO:0008006" key="4">
    <source>
        <dbReference type="Google" id="ProtNLM"/>
    </source>
</evidence>
<evidence type="ECO:0000256" key="1">
    <source>
        <dbReference type="SAM" id="MobiDB-lite"/>
    </source>
</evidence>
<organism evidence="2 3">
    <name type="scientific">Streptomyces incanus</name>
    <dbReference type="NCBI Taxonomy" id="887453"/>
    <lineage>
        <taxon>Bacteria</taxon>
        <taxon>Bacillati</taxon>
        <taxon>Actinomycetota</taxon>
        <taxon>Actinomycetes</taxon>
        <taxon>Kitasatosporales</taxon>
        <taxon>Streptomycetaceae</taxon>
        <taxon>Streptomyces</taxon>
    </lineage>
</organism>
<feature type="region of interest" description="Disordered" evidence="1">
    <location>
        <begin position="31"/>
        <end position="87"/>
    </location>
</feature>
<evidence type="ECO:0000313" key="2">
    <source>
        <dbReference type="EMBL" id="MFC5673784.1"/>
    </source>
</evidence>
<name>A0ABW0XX09_9ACTN</name>
<dbReference type="EMBL" id="JBHSPC010000095">
    <property type="protein sequence ID" value="MFC5673784.1"/>
    <property type="molecule type" value="Genomic_DNA"/>
</dbReference>
<feature type="compositionally biased region" description="Low complexity" evidence="1">
    <location>
        <begin position="37"/>
        <end position="61"/>
    </location>
</feature>
<comment type="caution">
    <text evidence="2">The sequence shown here is derived from an EMBL/GenBank/DDBJ whole genome shotgun (WGS) entry which is preliminary data.</text>
</comment>
<reference evidence="3" key="1">
    <citation type="journal article" date="2019" name="Int. J. Syst. Evol. Microbiol.">
        <title>The Global Catalogue of Microorganisms (GCM) 10K type strain sequencing project: providing services to taxonomists for standard genome sequencing and annotation.</title>
        <authorList>
            <consortium name="The Broad Institute Genomics Platform"/>
            <consortium name="The Broad Institute Genome Sequencing Center for Infectious Disease"/>
            <person name="Wu L."/>
            <person name="Ma J."/>
        </authorList>
    </citation>
    <scope>NUCLEOTIDE SEQUENCE [LARGE SCALE GENOMIC DNA]</scope>
    <source>
        <strain evidence="3">JCM 13852</strain>
    </source>
</reference>
<dbReference type="Proteomes" id="UP001596183">
    <property type="component" value="Unassembled WGS sequence"/>
</dbReference>
<keyword evidence="3" id="KW-1185">Reference proteome</keyword>
<protein>
    <recommendedName>
        <fullName evidence="4">Lipoprotein</fullName>
    </recommendedName>
</protein>
<sequence length="188" mass="18242">MTTSSASRSWRAVSRRRVRLAVAATGLAGSLVLTGCSGDSGSGDDSTPSAEPSASATTDPDGGTGGGTGGTDGTGGSDTSSAPAGELEGSWLTTADGKAVALMFTGEQTALFATGGTVCSGTTQEDAGTSTISLKCANGNEDRTSGTVDSVSGTTLKVTWEGSLGTETYMKAKGGRLPSGLPTAGLGS</sequence>
<evidence type="ECO:0000313" key="3">
    <source>
        <dbReference type="Proteomes" id="UP001596183"/>
    </source>
</evidence>
<gene>
    <name evidence="2" type="ORF">ACFP2V_27945</name>
</gene>